<gene>
    <name evidence="2" type="ORF">dnm_030080</name>
</gene>
<keyword evidence="3" id="KW-1185">Reference proteome</keyword>
<evidence type="ECO:0000313" key="3">
    <source>
        <dbReference type="Proteomes" id="UP000663722"/>
    </source>
</evidence>
<dbReference type="AlphaFoldDB" id="A0A975GMK0"/>
<keyword evidence="1" id="KW-1133">Transmembrane helix</keyword>
<name>A0A975GMK0_9BACT</name>
<protein>
    <submittedName>
        <fullName evidence="2">Uncharacterized protein</fullName>
    </submittedName>
</protein>
<evidence type="ECO:0000256" key="1">
    <source>
        <dbReference type="SAM" id="Phobius"/>
    </source>
</evidence>
<keyword evidence="1" id="KW-0812">Transmembrane</keyword>
<dbReference type="EMBL" id="CP061800">
    <property type="protein sequence ID" value="QTA86981.1"/>
    <property type="molecule type" value="Genomic_DNA"/>
</dbReference>
<dbReference type="Proteomes" id="UP000663722">
    <property type="component" value="Chromosome"/>
</dbReference>
<proteinExistence type="predicted"/>
<organism evidence="2 3">
    <name type="scientific">Desulfonema magnum</name>
    <dbReference type="NCBI Taxonomy" id="45655"/>
    <lineage>
        <taxon>Bacteria</taxon>
        <taxon>Pseudomonadati</taxon>
        <taxon>Thermodesulfobacteriota</taxon>
        <taxon>Desulfobacteria</taxon>
        <taxon>Desulfobacterales</taxon>
        <taxon>Desulfococcaceae</taxon>
        <taxon>Desulfonema</taxon>
    </lineage>
</organism>
<feature type="transmembrane region" description="Helical" evidence="1">
    <location>
        <begin position="20"/>
        <end position="38"/>
    </location>
</feature>
<accession>A0A975GMK0</accession>
<sequence length="39" mass="4856">MIVSPIQKLKMFSKFETERILFLMEKFLTLWFFLLIFLI</sequence>
<dbReference type="KEGG" id="dmm:dnm_030080"/>
<keyword evidence="1" id="KW-0472">Membrane</keyword>
<evidence type="ECO:0000313" key="2">
    <source>
        <dbReference type="EMBL" id="QTA86981.1"/>
    </source>
</evidence>
<reference evidence="2" key="1">
    <citation type="journal article" date="2021" name="Microb. Physiol.">
        <title>Proteogenomic Insights into the Physiology of Marine, Sulfate-Reducing, Filamentous Desulfonema limicola and Desulfonema magnum.</title>
        <authorList>
            <person name="Schnaars V."/>
            <person name="Wohlbrand L."/>
            <person name="Scheve S."/>
            <person name="Hinrichs C."/>
            <person name="Reinhardt R."/>
            <person name="Rabus R."/>
        </authorList>
    </citation>
    <scope>NUCLEOTIDE SEQUENCE</scope>
    <source>
        <strain evidence="2">4be13</strain>
    </source>
</reference>